<sequence length="2507" mass="275457">MDKKEDPWNYWPINLTSISVKVMEHLILEAISIHMDHKKVIRNSQHGFTTGKSCLTNLIVFYDETTTGMDEGRAVDIFYPNFAKAFNPVSCNIFTDKLRNFVLCPVRLIENWLNGRSQRVIISGITSSWRHVGLLSQPGEKAEEGNMSSDSFCLSAQARFDSKWLKTDLQDCKIQLSCLLDLSFEKNKLIKASFDDSTECQTTSKKEEQNDKEKKDEEETPLPTYRAKSIVESWVWGKQPDVNELKECLQVLVKEQQTLATQTATTALSAMRLKQRLVILERYFIALNRAVLQENVKVKWKSSSVPLPAVDKKSPRPVGKGVEGLARVGSRAALSFAFAFLRRAWRSGEDADLCSELLQESLDALRALPEASLFDEGTVSSVWLEVVERATKFLRSVVTGDVHGAPSTKGPGNIPLQDQHLALAILLELAVQRGTLSQMLSAVMLLLQLWDNGTRETDNERSAQGTSAPLLPLLQRFQSIICNKDMPNMEEEIQLLTYPLSPNESFLRYLTLPQDNELAIDLRQTAVVIMAHLDRLATPCMPPQCSSPTSHKGSLQEVIAWGLIGWKYYANVSGPIQCEGLANLGVVQVACAEKRFLILSRNGRVYTQAYNSDTLGPQLVQSLASRNIVKIAAHSDGHHYLALSANGEVFSWGCGDGGRLGHGDTVPLEEPKMISALSGKQAGKHVVHIACGSTYSAAITAEGELYTWGRGNYGRLGHGSSEDQTIPMLVTGLKGLKVIDVSCGSGDAQTLAVTENGQVWSWGDGDYGKLGRGGSDGCKTPKLIEKLQDLDIVKVRCGSQFSIALTKDGQVYTWGKGDNQRLGHGTEEHVRYPKLLEGLKGKKVIDVAAGSTHCLALTEDSEVHSWGSNDQCQHFDTLRITKPEPTALPGLDTKHIVGIACGPAQSFAWSSCSEWSIGLRVPFVVDVCPMTFEQLDLLLRQVTEGMDGSSDWPPPQEKECMAVATLNLLRLQLHAAISHQMDPECLGLGLGSILLNSLKQTVVTLASNAGVLNTVQSAAQAVLQSGWSVLLPTAEERARALSALLPSAVSGNEMNVSPGRRFMIDLLVGSLMADGGLESALNAAITAEIQDIEAKKEAQKEKEIDEQEANASTLHRSRTPLDKDLINTGIYESAGKQSLPLVQLIQQLLRNIASQTIAKLKDVARRISSCMDQELYSKERSASLDLLLRFQRLLVSKLYPADCVGQVPNTYSPDLLGVGSLLKKYTALLCTHIGDILPVATSIASASHRHFAEVSRVVDGDLTGSFFTGQSSRNNEEVTLIRKADLENHNKDGGFWTVIDGKVYDIKDFQTQSLTGSSILAQFAGEDPVVALEAALQFEDTRDSMHAFCVGQYIEPDQEVITTPDLSTLSSPLIDTERNLGLLLGLHASYLAMSTPLSPLEIECAKWLKSSIFSGGLQTSQIHYSYNEEKDEDHCSSPGNTTPNKSKLYTHRLTLSDHSQPFLQAIADNNIQDHTVKDFLCQIERYCKQCHLTTPITFPPEHPVEEVGRLLLCCLLKHEDLGHVALSLVHPGTLGVDQVKHKALPKSVVDVCRVVYQAKCSLIKTHQEQGRSYKEVCAPVIERLRFLFNELRPAVCNDLSIMSKFKLLSSLPRWRRVAQKIIREKRKKRVPKKSESADVEESKIGNEESDLEESCVVPHSPVPIDKKPIPIKSPKDKWQPLLSTVTGVHKYKWLKQNVQGLYPQSALLNTIVEFALKEEPVDVEKMRKCLLKQLERAEVRLEGIDTILKLAAKNFLLPSVQYAMFCGWQRLIPEGANIGEPLTDCLKDVDLIPPFNRMLLEVTFGKLYAWAIQNVRNILLDASAKFKELGLQPVPLQTITNENPAGPSLGTIPQARFLLVMLNMLTLQHGANTLSLLLNSGMLALTQTTLRLIGPSSDNIEEDMIASSHGASATVLEESRKETTPVQLPVSGPELAAMMKIGTRVVRGVDWKWGDQDGPTPGLGRVIGELGEDGWIRVQWDTGSTNSYRMGKEGKYDLKLAEPPPATQPTTEDSDTEDDSEGEQVERNLHPTSMMLTSTVNLLQTLCLSAGVHAEVMQSDATRTLCGLLRMLVESGTIDKSESTLRRRKARPQASLTATHSSTLAEEIVALLRTLHSLSQWNGLINKYINSQLTSITHIFAGKQSEGAVLDDYFPDTENPEVGALMAVLAVIGGIDSRLRLGGQVVHDEFGEGTVTRITPKGKITVQFYDMRTCRVCPLNQLKPLPVVAFNVNNLPFTEPMLSIWAQLVNLAGSKIEKQRMKSPNQGLSGQVDLDLLRCQQLKLYILKAGRALLSHQDTLRQILSQPAVQECALNPAEDGAAASPDIGDMSPEGPQPPMILLQQLLSAATQPSPVKAIFDKQELEAAALAVCQYLAVESTHPSTPLFEDCSSSEATTPITVQHIRPTKVKKRKQSPIPPLPIVVQLMEMGFPRKNIEFALKSLSGTSGSASGLPGVEALVGWLLDHPDVQITDLSDADTISDEYSDEEITEEVEEAEAACPVASINL</sequence>
<dbReference type="InterPro" id="IPR001199">
    <property type="entry name" value="Cyt_B5-like_heme/steroid-bd"/>
</dbReference>
<dbReference type="Pfam" id="PF00415">
    <property type="entry name" value="RCC1"/>
    <property type="match status" value="4"/>
</dbReference>
<dbReference type="Pfam" id="PF00173">
    <property type="entry name" value="Cyt-b5"/>
    <property type="match status" value="1"/>
</dbReference>
<keyword evidence="7" id="KW-1185">Reference proteome</keyword>
<dbReference type="InterPro" id="IPR051625">
    <property type="entry name" value="Signaling_Regulatory_Domain"/>
</dbReference>
<dbReference type="PANTHER" id="PTHR22872">
    <property type="entry name" value="BTK-BINDING PROTEIN-RELATED"/>
    <property type="match status" value="1"/>
</dbReference>
<dbReference type="PROSITE" id="PS50255">
    <property type="entry name" value="CYTOCHROME_B5_2"/>
    <property type="match status" value="1"/>
</dbReference>
<dbReference type="InterPro" id="IPR000408">
    <property type="entry name" value="Reg_chr_condens"/>
</dbReference>
<evidence type="ECO:0000256" key="2">
    <source>
        <dbReference type="PROSITE-ProRule" id="PRU00235"/>
    </source>
</evidence>
<evidence type="ECO:0000256" key="1">
    <source>
        <dbReference type="ARBA" id="ARBA00022737"/>
    </source>
</evidence>
<dbReference type="SUPFAM" id="SSF55856">
    <property type="entry name" value="Cytochrome b5-like heme/steroid binding domain"/>
    <property type="match status" value="1"/>
</dbReference>
<feature type="repeat" description="RCC1" evidence="2">
    <location>
        <begin position="861"/>
        <end position="912"/>
    </location>
</feature>
<dbReference type="SUPFAM" id="SSF159034">
    <property type="entry name" value="Mib/herc2 domain-like"/>
    <property type="match status" value="1"/>
</dbReference>
<feature type="region of interest" description="Disordered" evidence="3">
    <location>
        <begin position="200"/>
        <end position="221"/>
    </location>
</feature>
<keyword evidence="1" id="KW-0677">Repeat</keyword>
<dbReference type="CDD" id="cd14402">
    <property type="entry name" value="UBA_HERC2"/>
    <property type="match status" value="1"/>
</dbReference>
<dbReference type="Gene3D" id="2.30.30.40">
    <property type="entry name" value="SH3 Domains"/>
    <property type="match status" value="1"/>
</dbReference>
<protein>
    <recommendedName>
        <fullName evidence="8">HECT-type E3 ubiquitin transferase</fullName>
    </recommendedName>
</protein>
<dbReference type="Gene3D" id="1.10.8.10">
    <property type="entry name" value="DNA helicase RuvA subunit, C-terminal domain"/>
    <property type="match status" value="1"/>
</dbReference>
<feature type="compositionally biased region" description="Basic and acidic residues" evidence="3">
    <location>
        <begin position="204"/>
        <end position="217"/>
    </location>
</feature>
<feature type="repeat" description="RCC1" evidence="2">
    <location>
        <begin position="703"/>
        <end position="754"/>
    </location>
</feature>
<dbReference type="InterPro" id="IPR009091">
    <property type="entry name" value="RCC1/BLIP-II"/>
</dbReference>
<feature type="repeat" description="RCC1" evidence="2">
    <location>
        <begin position="809"/>
        <end position="860"/>
    </location>
</feature>
<dbReference type="Gene3D" id="3.10.120.10">
    <property type="entry name" value="Cytochrome b5-like heme/steroid binding domain"/>
    <property type="match status" value="1"/>
</dbReference>
<dbReference type="Proteomes" id="UP001145742">
    <property type="component" value="Unassembled WGS sequence"/>
</dbReference>
<dbReference type="InterPro" id="IPR037252">
    <property type="entry name" value="Mib_Herc2_sf"/>
</dbReference>
<dbReference type="PROSITE" id="PS51416">
    <property type="entry name" value="MIB_HERC2"/>
    <property type="match status" value="1"/>
</dbReference>
<evidence type="ECO:0000259" key="4">
    <source>
        <dbReference type="PROSITE" id="PS50255"/>
    </source>
</evidence>
<reference evidence="6" key="1">
    <citation type="submission" date="2019-10" db="EMBL/GenBank/DDBJ databases">
        <authorList>
            <person name="Soares A.E.R."/>
            <person name="Aleixo A."/>
            <person name="Schneider P."/>
            <person name="Miyaki C.Y."/>
            <person name="Schneider M.P."/>
            <person name="Mello C."/>
            <person name="Vasconcelos A.T.R."/>
        </authorList>
    </citation>
    <scope>NUCLEOTIDE SEQUENCE</scope>
    <source>
        <tissue evidence="6">Muscle</tissue>
    </source>
</reference>
<organism evidence="6 7">
    <name type="scientific">Willisornis vidua</name>
    <name type="common">Xingu scale-backed antbird</name>
    <dbReference type="NCBI Taxonomy" id="1566151"/>
    <lineage>
        <taxon>Eukaryota</taxon>
        <taxon>Metazoa</taxon>
        <taxon>Chordata</taxon>
        <taxon>Craniata</taxon>
        <taxon>Vertebrata</taxon>
        <taxon>Euteleostomi</taxon>
        <taxon>Archelosauria</taxon>
        <taxon>Archosauria</taxon>
        <taxon>Dinosauria</taxon>
        <taxon>Saurischia</taxon>
        <taxon>Theropoda</taxon>
        <taxon>Coelurosauria</taxon>
        <taxon>Aves</taxon>
        <taxon>Neognathae</taxon>
        <taxon>Neoaves</taxon>
        <taxon>Telluraves</taxon>
        <taxon>Australaves</taxon>
        <taxon>Passeriformes</taxon>
        <taxon>Thamnophilidae</taxon>
        <taxon>Willisornis</taxon>
    </lineage>
</organism>
<feature type="repeat" description="RCC1" evidence="2">
    <location>
        <begin position="647"/>
        <end position="702"/>
    </location>
</feature>
<evidence type="ECO:0000313" key="7">
    <source>
        <dbReference type="Proteomes" id="UP001145742"/>
    </source>
</evidence>
<dbReference type="Gene3D" id="2.130.10.30">
    <property type="entry name" value="Regulator of chromosome condensation 1/beta-lactamase-inhibitor protein II"/>
    <property type="match status" value="1"/>
</dbReference>
<evidence type="ECO:0000259" key="5">
    <source>
        <dbReference type="PROSITE" id="PS51416"/>
    </source>
</evidence>
<dbReference type="PROSITE" id="PS50012">
    <property type="entry name" value="RCC1_3"/>
    <property type="match status" value="5"/>
</dbReference>
<feature type="repeat" description="RCC1" evidence="2">
    <location>
        <begin position="757"/>
        <end position="808"/>
    </location>
</feature>
<evidence type="ECO:0000313" key="6">
    <source>
        <dbReference type="EMBL" id="KAJ7426726.1"/>
    </source>
</evidence>
<feature type="compositionally biased region" description="Acidic residues" evidence="3">
    <location>
        <begin position="2012"/>
        <end position="2023"/>
    </location>
</feature>
<dbReference type="PRINTS" id="PR00633">
    <property type="entry name" value="RCCNDNSATION"/>
</dbReference>
<comment type="caution">
    <text evidence="6">The sequence shown here is derived from an EMBL/GenBank/DDBJ whole genome shotgun (WGS) entry which is preliminary data.</text>
</comment>
<dbReference type="SMART" id="SM01117">
    <property type="entry name" value="Cyt-b5"/>
    <property type="match status" value="1"/>
</dbReference>
<gene>
    <name evidence="6" type="ORF">WISP_13093</name>
</gene>
<dbReference type="PANTHER" id="PTHR22872:SF2">
    <property type="entry name" value="INHIBITOR OF BRUTON TYROSINE KINASE"/>
    <property type="match status" value="1"/>
</dbReference>
<proteinExistence type="predicted"/>
<dbReference type="Pfam" id="PF06701">
    <property type="entry name" value="MIB_HERC2"/>
    <property type="match status" value="1"/>
</dbReference>
<dbReference type="InterPro" id="IPR036400">
    <property type="entry name" value="Cyt_B5-like_heme/steroid_sf"/>
</dbReference>
<evidence type="ECO:0008006" key="8">
    <source>
        <dbReference type="Google" id="ProtNLM"/>
    </source>
</evidence>
<feature type="domain" description="MIB/HERC2" evidence="5">
    <location>
        <begin position="1931"/>
        <end position="2004"/>
    </location>
</feature>
<dbReference type="InterPro" id="IPR010606">
    <property type="entry name" value="Mib_Herc2"/>
</dbReference>
<dbReference type="InterPro" id="IPR009060">
    <property type="entry name" value="UBA-like_sf"/>
</dbReference>
<dbReference type="SUPFAM" id="SSF46934">
    <property type="entry name" value="UBA-like"/>
    <property type="match status" value="1"/>
</dbReference>
<dbReference type="EMBL" id="WHWB01032153">
    <property type="protein sequence ID" value="KAJ7426726.1"/>
    <property type="molecule type" value="Genomic_DNA"/>
</dbReference>
<accession>A0ABQ9DQN8</accession>
<feature type="region of interest" description="Disordered" evidence="3">
    <location>
        <begin position="1996"/>
        <end position="2029"/>
    </location>
</feature>
<dbReference type="SUPFAM" id="SSF50985">
    <property type="entry name" value="RCC1/BLIP-II"/>
    <property type="match status" value="1"/>
</dbReference>
<evidence type="ECO:0000256" key="3">
    <source>
        <dbReference type="SAM" id="MobiDB-lite"/>
    </source>
</evidence>
<feature type="domain" description="Cytochrome b5 heme-binding" evidence="4">
    <location>
        <begin position="1278"/>
        <end position="1354"/>
    </location>
</feature>
<name>A0ABQ9DQN8_9PASS</name>